<dbReference type="SUPFAM" id="SSF51120">
    <property type="entry name" value="beta-Roll"/>
    <property type="match status" value="6"/>
</dbReference>
<gene>
    <name evidence="4" type="primary">cya_5</name>
    <name evidence="4" type="ORF">A6302_00985</name>
</gene>
<dbReference type="PATRIC" id="fig|1439726.3.peg.1027"/>
<dbReference type="InterPro" id="IPR018511">
    <property type="entry name" value="Hemolysin-typ_Ca-bd_CS"/>
</dbReference>
<protein>
    <submittedName>
        <fullName evidence="4">Bifunctional hemolysin/adenylate cyclase</fullName>
    </submittedName>
</protein>
<dbReference type="Pfam" id="PF00353">
    <property type="entry name" value="HemolysinCabind"/>
    <property type="match status" value="13"/>
</dbReference>
<evidence type="ECO:0000256" key="1">
    <source>
        <dbReference type="ARBA" id="ARBA00004613"/>
    </source>
</evidence>
<dbReference type="Gene3D" id="2.150.10.10">
    <property type="entry name" value="Serralysin-like metalloprotease, C-terminal"/>
    <property type="match status" value="5"/>
</dbReference>
<dbReference type="InterPro" id="IPR050557">
    <property type="entry name" value="RTX_toxin/Mannuronan_C5-epim"/>
</dbReference>
<evidence type="ECO:0000313" key="4">
    <source>
        <dbReference type="EMBL" id="ODN71648.1"/>
    </source>
</evidence>
<name>A0A1E3H5N4_9HYPH</name>
<reference evidence="4 5" key="1">
    <citation type="submission" date="2016-07" db="EMBL/GenBank/DDBJ databases">
        <title>Draft Genome Sequence of Methylobrevis pamukkalensis PK2.</title>
        <authorList>
            <person name="Vasilenko O.V."/>
            <person name="Doronina N.V."/>
            <person name="Shmareva M.N."/>
            <person name="Tarlachkov S.V."/>
            <person name="Mustakhimov I."/>
            <person name="Trotsenko Y.A."/>
        </authorList>
    </citation>
    <scope>NUCLEOTIDE SEQUENCE [LARGE SCALE GENOMIC DNA]</scope>
    <source>
        <strain evidence="4 5">PK2</strain>
    </source>
</reference>
<dbReference type="PROSITE" id="PS00330">
    <property type="entry name" value="HEMOLYSIN_CALCIUM"/>
    <property type="match status" value="5"/>
</dbReference>
<dbReference type="GO" id="GO:0005576">
    <property type="term" value="C:extracellular region"/>
    <property type="evidence" value="ECO:0007669"/>
    <property type="project" value="UniProtKB-SubCell"/>
</dbReference>
<sequence length="1069" mass="107760">MAGLMGSAGNDTILMTGGTDVVTALAGEDTIRAGNFLTAGDKIDGGDDTDVLVLDGDYLQPVVFKSQTMRSVEFLHLTAGHDYSLKTHDGNVAAGQQLTIEVIGGSAGRLVFDGSAEKDGHFGVRGMSGNDMLKGGNGDDVFWVWQGGVDTVIGGDGDDTAIFNDGYTTADTFFGGAGYDTLVVGAGTDAEITFDPATLTGVEEIRIESKDGGSTVLTTVDAIVAAGETLKVGVMGGVSSINQGLAFNGSGETDGHFDITGGTGDDVLIGGAADDVFRMHRGGDDIVVAGAGDDRVEFTKHYNGNDIVDGGFGVDALHIGGLSTPVTLSGTTVQNIEHLYITSSLSSVVNVTDSLVGSGETLHISSGYMTGGTTFVLDASAETDGTFGIMDHNGTDIILGGGGREDVDLRGGGTDRIYSGGGDDLIRGAGTIDLEDIIDGGSGRDSLDLNGDYEITLKSSTIRNVEELGLGAGHDYRIHLHKDTIADGQTMTVNGYWLDDGDVLLVDDSSGGAGTLEVRAGAAFRNSGSAVRAGSGTSDSLHLDGDYSETLVLGPGKLAGVEMLGLGAGFSYNLVAQDSTVAAGQTMEVRGYWLGAGDRLTFDGSAETDGSFVMSGGKGNDVMKGGSGNDTLRIYAGGDDRAHGGGGDDSFDVGQALGPKDRINGGTGNDTLEIDADMAITLGGAVVKDIEKIRLGDGHDYVLTVTDALLDAGETLTIDAWHLGAGDTVILDGKAETNGSFDIETGEGDDSLLGGGGNDIFEAGGGKDVLDGRAGDDVLDGGVGNDTLSGGSDDDVLDGGLGTDKLGGGAGNDVLKGGSGGDVLDGGEDRDLVSYEGSAAAVIVSLAAGTASGGDADGDVLTGVENLMGSNYSDTFIGDGGVNWLEGAWGDDFLAGGAGADVLRGGVGTDTADYSGSGAGVFVSLAAGMGAWGDAAGDTLSQIENVIGSNVADTIHGNSARNVLTGKGGKDTLSGLDDGDLLDGGSGNDVLIGGSGGDTFIFKGTNWGVDSIVDFVKGDFDKIDLSDHDYLFRDLGISYADGDATIVTSHGTIVLEGVSSGLTAGEFLL</sequence>
<feature type="region of interest" description="Disordered" evidence="3">
    <location>
        <begin position="781"/>
        <end position="802"/>
    </location>
</feature>
<keyword evidence="5" id="KW-1185">Reference proteome</keyword>
<dbReference type="InterPro" id="IPR001343">
    <property type="entry name" value="Hemolysn_Ca-bd"/>
</dbReference>
<dbReference type="PRINTS" id="PR00313">
    <property type="entry name" value="CABNDNGRPT"/>
</dbReference>
<evidence type="ECO:0000256" key="2">
    <source>
        <dbReference type="ARBA" id="ARBA00022525"/>
    </source>
</evidence>
<keyword evidence="2" id="KW-0964">Secreted</keyword>
<dbReference type="PANTHER" id="PTHR38340:SF1">
    <property type="entry name" value="S-LAYER PROTEIN"/>
    <property type="match status" value="1"/>
</dbReference>
<dbReference type="PANTHER" id="PTHR38340">
    <property type="entry name" value="S-LAYER PROTEIN"/>
    <property type="match status" value="1"/>
</dbReference>
<evidence type="ECO:0000313" key="5">
    <source>
        <dbReference type="Proteomes" id="UP000094622"/>
    </source>
</evidence>
<proteinExistence type="predicted"/>
<comment type="subcellular location">
    <subcellularLocation>
        <location evidence="1">Secreted</location>
    </subcellularLocation>
</comment>
<comment type="caution">
    <text evidence="4">The sequence shown here is derived from an EMBL/GenBank/DDBJ whole genome shotgun (WGS) entry which is preliminary data.</text>
</comment>
<dbReference type="Proteomes" id="UP000094622">
    <property type="component" value="Unassembled WGS sequence"/>
</dbReference>
<evidence type="ECO:0000256" key="3">
    <source>
        <dbReference type="SAM" id="MobiDB-lite"/>
    </source>
</evidence>
<dbReference type="AlphaFoldDB" id="A0A1E3H5N4"/>
<dbReference type="EMBL" id="MCRJ01000016">
    <property type="protein sequence ID" value="ODN71648.1"/>
    <property type="molecule type" value="Genomic_DNA"/>
</dbReference>
<dbReference type="GO" id="GO:0005509">
    <property type="term" value="F:calcium ion binding"/>
    <property type="evidence" value="ECO:0007669"/>
    <property type="project" value="InterPro"/>
</dbReference>
<organism evidence="4 5">
    <name type="scientific">Methylobrevis pamukkalensis</name>
    <dbReference type="NCBI Taxonomy" id="1439726"/>
    <lineage>
        <taxon>Bacteria</taxon>
        <taxon>Pseudomonadati</taxon>
        <taxon>Pseudomonadota</taxon>
        <taxon>Alphaproteobacteria</taxon>
        <taxon>Hyphomicrobiales</taxon>
        <taxon>Pleomorphomonadaceae</taxon>
        <taxon>Methylobrevis</taxon>
    </lineage>
</organism>
<dbReference type="InterPro" id="IPR011049">
    <property type="entry name" value="Serralysin-like_metalloprot_C"/>
</dbReference>
<accession>A0A1E3H5N4</accession>